<keyword evidence="3" id="KW-0804">Transcription</keyword>
<keyword evidence="7" id="KW-1185">Reference proteome</keyword>
<dbReference type="InterPro" id="IPR036390">
    <property type="entry name" value="WH_DNA-bd_sf"/>
</dbReference>
<dbReference type="Gene3D" id="1.10.10.10">
    <property type="entry name" value="Winged helix-like DNA-binding domain superfamily/Winged helix DNA-binding domain"/>
    <property type="match status" value="1"/>
</dbReference>
<dbReference type="EMBL" id="NTHN01000018">
    <property type="protein sequence ID" value="PBD20882.1"/>
    <property type="molecule type" value="Genomic_DNA"/>
</dbReference>
<dbReference type="PANTHER" id="PTHR30154">
    <property type="entry name" value="LEUCINE-RESPONSIVE REGULATORY PROTEIN"/>
    <property type="match status" value="1"/>
</dbReference>
<proteinExistence type="predicted"/>
<comment type="caution">
    <text evidence="6">The sequence shown here is derived from an EMBL/GenBank/DDBJ whole genome shotgun (WGS) entry which is preliminary data.</text>
</comment>
<feature type="domain" description="HTH asnC-type" evidence="4">
    <location>
        <begin position="3"/>
        <end position="64"/>
    </location>
</feature>
<dbReference type="SMART" id="SM00344">
    <property type="entry name" value="HTH_ASNC"/>
    <property type="match status" value="1"/>
</dbReference>
<evidence type="ECO:0000256" key="3">
    <source>
        <dbReference type="ARBA" id="ARBA00023163"/>
    </source>
</evidence>
<sequence length="156" mass="17500">MDLDRIDRKIVATLMADATVPLARLAQMVGLSQTPCWKRVRKLQDTGVIRGRVALVDPERLGLGLTVFAGVSAPEQSTDWQQRFEAIVAQVPEVMEAYQLAGSHDYVLRIVVRDMAEFERIRRQITEAIVVRDISANFALRRLKSQTVLPIDTLSA</sequence>
<keyword evidence="1" id="KW-0805">Transcription regulation</keyword>
<dbReference type="GO" id="GO:0005829">
    <property type="term" value="C:cytosol"/>
    <property type="evidence" value="ECO:0007669"/>
    <property type="project" value="TreeGrafter"/>
</dbReference>
<accession>A0A2A3K0H5</accession>
<dbReference type="InterPro" id="IPR036388">
    <property type="entry name" value="WH-like_DNA-bd_sf"/>
</dbReference>
<organism evidence="6">
    <name type="scientific">Alloyangia mangrovi</name>
    <dbReference type="NCBI Taxonomy" id="1779329"/>
    <lineage>
        <taxon>Bacteria</taxon>
        <taxon>Pseudomonadati</taxon>
        <taxon>Pseudomonadota</taxon>
        <taxon>Alphaproteobacteria</taxon>
        <taxon>Rhodobacterales</taxon>
        <taxon>Roseobacteraceae</taxon>
        <taxon>Alloyangia</taxon>
    </lineage>
</organism>
<evidence type="ECO:0000256" key="1">
    <source>
        <dbReference type="ARBA" id="ARBA00023015"/>
    </source>
</evidence>
<reference evidence="5" key="3">
    <citation type="submission" date="2024-05" db="EMBL/GenBank/DDBJ databases">
        <title>Yangia mangrovi SAOS 153D genome.</title>
        <authorList>
            <person name="Verma A."/>
            <person name="Pal Y."/>
            <person name="Sundharam S."/>
            <person name="Bisht B."/>
            <person name="Srinivasan K."/>
        </authorList>
    </citation>
    <scope>NUCLEOTIDE SEQUENCE</scope>
    <source>
        <strain evidence="5">SAOS 153D</strain>
    </source>
</reference>
<dbReference type="SUPFAM" id="SSF54909">
    <property type="entry name" value="Dimeric alpha+beta barrel"/>
    <property type="match status" value="1"/>
</dbReference>
<evidence type="ECO:0000313" key="7">
    <source>
        <dbReference type="Proteomes" id="UP000217448"/>
    </source>
</evidence>
<dbReference type="InterPro" id="IPR011008">
    <property type="entry name" value="Dimeric_a/b-barrel"/>
</dbReference>
<protein>
    <submittedName>
        <fullName evidence="5 6">Transcriptional regulator</fullName>
    </submittedName>
</protein>
<evidence type="ECO:0000313" key="5">
    <source>
        <dbReference type="EMBL" id="MCT4371442.1"/>
    </source>
</evidence>
<dbReference type="AlphaFoldDB" id="A0A2A3K0H5"/>
<dbReference type="InterPro" id="IPR000485">
    <property type="entry name" value="AsnC-type_HTH_dom"/>
</dbReference>
<dbReference type="PROSITE" id="PS50956">
    <property type="entry name" value="HTH_ASNC_2"/>
    <property type="match status" value="1"/>
</dbReference>
<dbReference type="PRINTS" id="PR00033">
    <property type="entry name" value="HTHASNC"/>
</dbReference>
<dbReference type="Pfam" id="PF13404">
    <property type="entry name" value="HTH_AsnC-type"/>
    <property type="match status" value="1"/>
</dbReference>
<evidence type="ECO:0000256" key="2">
    <source>
        <dbReference type="ARBA" id="ARBA00023125"/>
    </source>
</evidence>
<evidence type="ECO:0000259" key="4">
    <source>
        <dbReference type="PROSITE" id="PS50956"/>
    </source>
</evidence>
<dbReference type="RefSeq" id="WP_095880659.1">
    <property type="nucleotide sequence ID" value="NZ_NTHN02000025.1"/>
</dbReference>
<dbReference type="InterPro" id="IPR019888">
    <property type="entry name" value="Tscrpt_reg_AsnC-like"/>
</dbReference>
<dbReference type="SUPFAM" id="SSF46785">
    <property type="entry name" value="Winged helix' DNA-binding domain"/>
    <property type="match status" value="1"/>
</dbReference>
<dbReference type="PANTHER" id="PTHR30154:SF17">
    <property type="entry name" value="DNA-BINDING TRANSCRIPTIONAL ACTIVATOR DECR"/>
    <property type="match status" value="1"/>
</dbReference>
<dbReference type="OrthoDB" id="7847328at2"/>
<keyword evidence="2" id="KW-0238">DNA-binding</keyword>
<dbReference type="Gene3D" id="3.30.70.920">
    <property type="match status" value="1"/>
</dbReference>
<dbReference type="GO" id="GO:0043565">
    <property type="term" value="F:sequence-specific DNA binding"/>
    <property type="evidence" value="ECO:0007669"/>
    <property type="project" value="InterPro"/>
</dbReference>
<dbReference type="GO" id="GO:0043200">
    <property type="term" value="P:response to amino acid"/>
    <property type="evidence" value="ECO:0007669"/>
    <property type="project" value="TreeGrafter"/>
</dbReference>
<evidence type="ECO:0000313" key="6">
    <source>
        <dbReference type="EMBL" id="PBD20882.1"/>
    </source>
</evidence>
<gene>
    <name evidence="5" type="ORF">CLG85_014385</name>
    <name evidence="6" type="ORF">CLG85_01510</name>
</gene>
<dbReference type="Pfam" id="PF01037">
    <property type="entry name" value="AsnC_trans_reg"/>
    <property type="match status" value="1"/>
</dbReference>
<dbReference type="Proteomes" id="UP000217448">
    <property type="component" value="Unassembled WGS sequence"/>
</dbReference>
<reference evidence="6" key="1">
    <citation type="submission" date="2017-09" db="EMBL/GenBank/DDBJ databases">
        <title>Yangia sp. SAOS 153D whole genome sequencing.</title>
        <authorList>
            <person name="Verma A."/>
            <person name="Krishnamurthi S."/>
        </authorList>
    </citation>
    <scope>NUCLEOTIDE SEQUENCE [LARGE SCALE GENOMIC DNA]</scope>
    <source>
        <strain evidence="6">SAOS 153D</strain>
    </source>
</reference>
<name>A0A2A3K0H5_9RHOB</name>
<reference evidence="7" key="2">
    <citation type="submission" date="2023-07" db="EMBL/GenBank/DDBJ databases">
        <title>Yangia mangrovi SAOS 153D genome.</title>
        <authorList>
            <person name="Verma A."/>
            <person name="Pal Y."/>
            <person name="Sundharam S."/>
            <person name="Bisht B."/>
            <person name="Srinivasan K."/>
        </authorList>
    </citation>
    <scope>NUCLEOTIDE SEQUENCE [LARGE SCALE GENOMIC DNA]</scope>
    <source>
        <strain evidence="7">SAOS 153D</strain>
    </source>
</reference>
<dbReference type="EMBL" id="NTHN02000025">
    <property type="protein sequence ID" value="MCT4371442.1"/>
    <property type="molecule type" value="Genomic_DNA"/>
</dbReference>
<dbReference type="InterPro" id="IPR019887">
    <property type="entry name" value="Tscrpt_reg_AsnC/Lrp_C"/>
</dbReference>